<evidence type="ECO:0000313" key="3">
    <source>
        <dbReference type="Proteomes" id="UP000430519"/>
    </source>
</evidence>
<proteinExistence type="predicted"/>
<dbReference type="InterPro" id="IPR036390">
    <property type="entry name" value="WH_DNA-bd_sf"/>
</dbReference>
<dbReference type="RefSeq" id="WP_160982517.1">
    <property type="nucleotide sequence ID" value="NZ_WVHK01000153.1"/>
</dbReference>
<evidence type="ECO:0000256" key="1">
    <source>
        <dbReference type="SAM" id="MobiDB-lite"/>
    </source>
</evidence>
<evidence type="ECO:0000313" key="2">
    <source>
        <dbReference type="EMBL" id="MXV21942.1"/>
    </source>
</evidence>
<organism evidence="2 3">
    <name type="scientific">Deinococcus xianganensis</name>
    <dbReference type="NCBI Taxonomy" id="1507289"/>
    <lineage>
        <taxon>Bacteria</taxon>
        <taxon>Thermotogati</taxon>
        <taxon>Deinococcota</taxon>
        <taxon>Deinococci</taxon>
        <taxon>Deinococcales</taxon>
        <taxon>Deinococcaceae</taxon>
        <taxon>Deinococcus</taxon>
    </lineage>
</organism>
<dbReference type="SUPFAM" id="SSF46785">
    <property type="entry name" value="Winged helix' DNA-binding domain"/>
    <property type="match status" value="1"/>
</dbReference>
<name>A0A6I4YKA2_9DEIO</name>
<accession>A0A6I4YKA2</accession>
<keyword evidence="3" id="KW-1185">Reference proteome</keyword>
<dbReference type="AlphaFoldDB" id="A0A6I4YKA2"/>
<reference evidence="2 3" key="1">
    <citation type="submission" date="2019-11" db="EMBL/GenBank/DDBJ databases">
        <title>Genome sequence of Deinococcus xianganensis Y35, AI-2 producing algicidal bacterium, isolated from lake water.</title>
        <authorList>
            <person name="Li Y."/>
        </authorList>
    </citation>
    <scope>NUCLEOTIDE SEQUENCE [LARGE SCALE GENOMIC DNA]</scope>
    <source>
        <strain evidence="2 3">Y35</strain>
    </source>
</reference>
<feature type="region of interest" description="Disordered" evidence="1">
    <location>
        <begin position="73"/>
        <end position="132"/>
    </location>
</feature>
<gene>
    <name evidence="2" type="ORF">GLX28_20175</name>
</gene>
<comment type="caution">
    <text evidence="2">The sequence shown here is derived from an EMBL/GenBank/DDBJ whole genome shotgun (WGS) entry which is preliminary data.</text>
</comment>
<dbReference type="EMBL" id="WVHK01000153">
    <property type="protein sequence ID" value="MXV21942.1"/>
    <property type="molecule type" value="Genomic_DNA"/>
</dbReference>
<dbReference type="Proteomes" id="UP000430519">
    <property type="component" value="Unassembled WGS sequence"/>
</dbReference>
<sequence length="132" mass="14492">MSEKSSPIPDVLKSYSALDKLTWLYVRDHPGKLYVQDLVDAYGHHYQTFSESLQLLRQVGLIVTLREGGMVGRGGREAGEYRVATGDELSSVPTYTPSMKPRRAAKQPEDKASSDTGAALGRGRKKATPDPQ</sequence>
<protein>
    <submittedName>
        <fullName evidence="2">Uncharacterized protein</fullName>
    </submittedName>
</protein>